<dbReference type="AlphaFoldDB" id="A0A6A6QUL0"/>
<dbReference type="Proteomes" id="UP000799750">
    <property type="component" value="Unassembled WGS sequence"/>
</dbReference>
<evidence type="ECO:0000313" key="2">
    <source>
        <dbReference type="EMBL" id="KAF2495413.1"/>
    </source>
</evidence>
<reference evidence="2" key="1">
    <citation type="journal article" date="2020" name="Stud. Mycol.">
        <title>101 Dothideomycetes genomes: a test case for predicting lifestyles and emergence of pathogens.</title>
        <authorList>
            <person name="Haridas S."/>
            <person name="Albert R."/>
            <person name="Binder M."/>
            <person name="Bloem J."/>
            <person name="Labutti K."/>
            <person name="Salamov A."/>
            <person name="Andreopoulos B."/>
            <person name="Baker S."/>
            <person name="Barry K."/>
            <person name="Bills G."/>
            <person name="Bluhm B."/>
            <person name="Cannon C."/>
            <person name="Castanera R."/>
            <person name="Culley D."/>
            <person name="Daum C."/>
            <person name="Ezra D."/>
            <person name="Gonzalez J."/>
            <person name="Henrissat B."/>
            <person name="Kuo A."/>
            <person name="Liang C."/>
            <person name="Lipzen A."/>
            <person name="Lutzoni F."/>
            <person name="Magnuson J."/>
            <person name="Mondo S."/>
            <person name="Nolan M."/>
            <person name="Ohm R."/>
            <person name="Pangilinan J."/>
            <person name="Park H.-J."/>
            <person name="Ramirez L."/>
            <person name="Alfaro M."/>
            <person name="Sun H."/>
            <person name="Tritt A."/>
            <person name="Yoshinaga Y."/>
            <person name="Zwiers L.-H."/>
            <person name="Turgeon B."/>
            <person name="Goodwin S."/>
            <person name="Spatafora J."/>
            <person name="Crous P."/>
            <person name="Grigoriev I."/>
        </authorList>
    </citation>
    <scope>NUCLEOTIDE SEQUENCE</scope>
    <source>
        <strain evidence="2">CBS 269.34</strain>
    </source>
</reference>
<organism evidence="2 3">
    <name type="scientific">Lophium mytilinum</name>
    <dbReference type="NCBI Taxonomy" id="390894"/>
    <lineage>
        <taxon>Eukaryota</taxon>
        <taxon>Fungi</taxon>
        <taxon>Dikarya</taxon>
        <taxon>Ascomycota</taxon>
        <taxon>Pezizomycotina</taxon>
        <taxon>Dothideomycetes</taxon>
        <taxon>Pleosporomycetidae</taxon>
        <taxon>Mytilinidiales</taxon>
        <taxon>Mytilinidiaceae</taxon>
        <taxon>Lophium</taxon>
    </lineage>
</organism>
<dbReference type="Gene3D" id="3.40.50.1000">
    <property type="entry name" value="HAD superfamily/HAD-like"/>
    <property type="match status" value="1"/>
</dbReference>
<sequence>MAHQTSNRPLTSFKVLSFDVYATLVDWETGIYTALGPLNSRMPAGHASKDNKRALLQLYTRLEGTLEHENPNLKYSELLGRVYVEMAKELDVSLPQTDEESALFGASVGTWPAFPDTVDALKQLSRHYMLVVLSNVDAESFERTRTGPLEATVFDAVYTAQQIGSYKPDVRNFEYMIHHAKRDLGVQKEDFLHTAQALKHDHVPAKKAGLKSCWIERAGDEAIIGGKLGDFGDEVELAYRYKTMAEMAEAVNKAFLVEE</sequence>
<dbReference type="GO" id="GO:0016787">
    <property type="term" value="F:hydrolase activity"/>
    <property type="evidence" value="ECO:0007669"/>
    <property type="project" value="UniProtKB-KW"/>
</dbReference>
<dbReference type="Gene3D" id="1.10.150.750">
    <property type="match status" value="1"/>
</dbReference>
<keyword evidence="1" id="KW-0378">Hydrolase</keyword>
<keyword evidence="3" id="KW-1185">Reference proteome</keyword>
<evidence type="ECO:0000313" key="3">
    <source>
        <dbReference type="Proteomes" id="UP000799750"/>
    </source>
</evidence>
<dbReference type="PANTHER" id="PTHR43316">
    <property type="entry name" value="HYDROLASE, HALOACID DELAHOGENASE-RELATED"/>
    <property type="match status" value="1"/>
</dbReference>
<dbReference type="OrthoDB" id="444127at2759"/>
<name>A0A6A6QUL0_9PEZI</name>
<dbReference type="InterPro" id="IPR023214">
    <property type="entry name" value="HAD_sf"/>
</dbReference>
<dbReference type="InterPro" id="IPR036412">
    <property type="entry name" value="HAD-like_sf"/>
</dbReference>
<dbReference type="SUPFAM" id="SSF56784">
    <property type="entry name" value="HAD-like"/>
    <property type="match status" value="1"/>
</dbReference>
<gene>
    <name evidence="2" type="ORF">BU16DRAFT_510255</name>
</gene>
<dbReference type="InterPro" id="IPR051540">
    <property type="entry name" value="S-2-haloacid_dehalogenase"/>
</dbReference>
<proteinExistence type="predicted"/>
<dbReference type="PANTHER" id="PTHR43316:SF9">
    <property type="entry name" value="ACID DEHALOGENASE, PUTATIVE (AFU_ORTHOLOGUE AFUA_6G14460)-RELATED"/>
    <property type="match status" value="1"/>
</dbReference>
<protein>
    <submittedName>
        <fullName evidence="2">HAD-like protein</fullName>
    </submittedName>
</protein>
<accession>A0A6A6QUL0</accession>
<dbReference type="EMBL" id="MU004189">
    <property type="protein sequence ID" value="KAF2495413.1"/>
    <property type="molecule type" value="Genomic_DNA"/>
</dbReference>
<evidence type="ECO:0000256" key="1">
    <source>
        <dbReference type="ARBA" id="ARBA00022801"/>
    </source>
</evidence>